<evidence type="ECO:0000313" key="2">
    <source>
        <dbReference type="Proteomes" id="UP001177744"/>
    </source>
</evidence>
<sequence>MLGNTAAPSTLSQFWSSRKIGSLKIPGNISRDKCIFSFLCSFHTGTGTWASLQPGFIWKDIRNDTWKDAFQKPLARRRLLKGLVPERKHRSRALTWCTSEAPPLFDGPIGGTPNARNSCKGLDSCSRSSCLSPHSPSFIQKPNCPQLPSPAGHLVVAICDNVGQPSCDNMDTAILWGQPSCDDVRASRKGHLGFY</sequence>
<evidence type="ECO:0000313" key="1">
    <source>
        <dbReference type="EMBL" id="KAK1337520.1"/>
    </source>
</evidence>
<accession>A0AA40HV85</accession>
<keyword evidence="2" id="KW-1185">Reference proteome</keyword>
<name>A0AA40HV85_CNENI</name>
<reference evidence="1" key="1">
    <citation type="submission" date="2023-06" db="EMBL/GenBank/DDBJ databases">
        <title>Reference genome for the Northern bat (Eptesicus nilssonii), a most northern bat species.</title>
        <authorList>
            <person name="Laine V.N."/>
            <person name="Pulliainen A.T."/>
            <person name="Lilley T.M."/>
        </authorList>
    </citation>
    <scope>NUCLEOTIDE SEQUENCE</scope>
    <source>
        <strain evidence="1">BLF_Eptnil</strain>
        <tissue evidence="1">Kidney</tissue>
    </source>
</reference>
<proteinExistence type="predicted"/>
<gene>
    <name evidence="1" type="ORF">QTO34_002151</name>
</gene>
<organism evidence="1 2">
    <name type="scientific">Cnephaeus nilssonii</name>
    <name type="common">Northern bat</name>
    <name type="synonym">Eptesicus nilssonii</name>
    <dbReference type="NCBI Taxonomy" id="3371016"/>
    <lineage>
        <taxon>Eukaryota</taxon>
        <taxon>Metazoa</taxon>
        <taxon>Chordata</taxon>
        <taxon>Craniata</taxon>
        <taxon>Vertebrata</taxon>
        <taxon>Euteleostomi</taxon>
        <taxon>Mammalia</taxon>
        <taxon>Eutheria</taxon>
        <taxon>Laurasiatheria</taxon>
        <taxon>Chiroptera</taxon>
        <taxon>Yangochiroptera</taxon>
        <taxon>Vespertilionidae</taxon>
        <taxon>Cnephaeus</taxon>
    </lineage>
</organism>
<dbReference type="EMBL" id="JAULJE010000011">
    <property type="protein sequence ID" value="KAK1337520.1"/>
    <property type="molecule type" value="Genomic_DNA"/>
</dbReference>
<comment type="caution">
    <text evidence="1">The sequence shown here is derived from an EMBL/GenBank/DDBJ whole genome shotgun (WGS) entry which is preliminary data.</text>
</comment>
<dbReference type="AlphaFoldDB" id="A0AA40HV85"/>
<dbReference type="Proteomes" id="UP001177744">
    <property type="component" value="Unassembled WGS sequence"/>
</dbReference>
<protein>
    <submittedName>
        <fullName evidence="1">Uncharacterized protein</fullName>
    </submittedName>
</protein>